<dbReference type="STRING" id="398512.Bccel_4427"/>
<dbReference type="Proteomes" id="UP000036923">
    <property type="component" value="Unassembled WGS sequence"/>
</dbReference>
<dbReference type="EMBL" id="LGTC01000001">
    <property type="protein sequence ID" value="KNY29153.1"/>
    <property type="molecule type" value="Genomic_DNA"/>
</dbReference>
<evidence type="ECO:0000256" key="1">
    <source>
        <dbReference type="ARBA" id="ARBA00022475"/>
    </source>
</evidence>
<dbReference type="PANTHER" id="PTHR35529">
    <property type="entry name" value="MANGANESE EFFLUX PUMP MNTP-RELATED"/>
    <property type="match status" value="1"/>
</dbReference>
<reference evidence="7" key="1">
    <citation type="submission" date="2015-07" db="EMBL/GenBank/DDBJ databases">
        <title>Near-Complete Genome Sequence of the Cellulolytic Bacterium Bacteroides (Pseudobacteroides) cellulosolvens ATCC 35603.</title>
        <authorList>
            <person name="Dassa B."/>
            <person name="Utturkar S.M."/>
            <person name="Klingeman D.M."/>
            <person name="Hurt R.A."/>
            <person name="Keller M."/>
            <person name="Xu J."/>
            <person name="Reddy Y.H.K."/>
            <person name="Borovok I."/>
            <person name="Grinberg I.R."/>
            <person name="Lamed R."/>
            <person name="Zhivin O."/>
            <person name="Bayer E.A."/>
            <person name="Brown S.D."/>
        </authorList>
    </citation>
    <scope>NUCLEOTIDE SEQUENCE [LARGE SCALE GENOMIC DNA]</scope>
    <source>
        <strain evidence="7">DSM 2933</strain>
    </source>
</reference>
<evidence type="ECO:0000313" key="6">
    <source>
        <dbReference type="EMBL" id="KNY29153.1"/>
    </source>
</evidence>
<dbReference type="AlphaFoldDB" id="A0A0L6JTK9"/>
<accession>A0A0L6JTK9</accession>
<comment type="caution">
    <text evidence="6">The sequence shown here is derived from an EMBL/GenBank/DDBJ whole genome shotgun (WGS) entry which is preliminary data.</text>
</comment>
<keyword evidence="1" id="KW-1003">Cell membrane</keyword>
<proteinExistence type="predicted"/>
<protein>
    <submittedName>
        <fullName evidence="6">Sporulation protein YtaF</fullName>
    </submittedName>
</protein>
<keyword evidence="3 5" id="KW-1133">Transmembrane helix</keyword>
<dbReference type="InterPro" id="IPR003810">
    <property type="entry name" value="Mntp/YtaF"/>
</dbReference>
<organism evidence="6 7">
    <name type="scientific">Pseudobacteroides cellulosolvens ATCC 35603 = DSM 2933</name>
    <dbReference type="NCBI Taxonomy" id="398512"/>
    <lineage>
        <taxon>Bacteria</taxon>
        <taxon>Bacillati</taxon>
        <taxon>Bacillota</taxon>
        <taxon>Clostridia</taxon>
        <taxon>Eubacteriales</taxon>
        <taxon>Oscillospiraceae</taxon>
        <taxon>Pseudobacteroides</taxon>
    </lineage>
</organism>
<gene>
    <name evidence="6" type="ORF">Bccel_4427</name>
</gene>
<keyword evidence="2 5" id="KW-0812">Transmembrane</keyword>
<evidence type="ECO:0000256" key="4">
    <source>
        <dbReference type="ARBA" id="ARBA00023136"/>
    </source>
</evidence>
<evidence type="ECO:0000256" key="2">
    <source>
        <dbReference type="ARBA" id="ARBA00022692"/>
    </source>
</evidence>
<dbReference type="OrthoDB" id="1679205at2"/>
<feature type="transmembrane region" description="Helical" evidence="5">
    <location>
        <begin position="64"/>
        <end position="85"/>
    </location>
</feature>
<feature type="transmembrane region" description="Helical" evidence="5">
    <location>
        <begin position="197"/>
        <end position="214"/>
    </location>
</feature>
<dbReference type="NCBIfam" id="TIGR02840">
    <property type="entry name" value="spore_YtaF"/>
    <property type="match status" value="1"/>
</dbReference>
<keyword evidence="4 5" id="KW-0472">Membrane</keyword>
<evidence type="ECO:0000313" key="7">
    <source>
        <dbReference type="Proteomes" id="UP000036923"/>
    </source>
</evidence>
<feature type="transmembrane region" description="Helical" evidence="5">
    <location>
        <begin position="163"/>
        <end position="185"/>
    </location>
</feature>
<keyword evidence="7" id="KW-1185">Reference proteome</keyword>
<feature type="transmembrane region" description="Helical" evidence="5">
    <location>
        <begin position="34"/>
        <end position="52"/>
    </location>
</feature>
<dbReference type="eggNOG" id="COG1971">
    <property type="taxonomic scope" value="Bacteria"/>
</dbReference>
<dbReference type="PANTHER" id="PTHR35529:SF2">
    <property type="entry name" value="SPORULATION PROTEIN YTAF-RELATED"/>
    <property type="match status" value="1"/>
</dbReference>
<dbReference type="RefSeq" id="WP_050753700.1">
    <property type="nucleotide sequence ID" value="NZ_JQKC01000005.1"/>
</dbReference>
<name>A0A0L6JTK9_9FIRM</name>
<evidence type="ECO:0000256" key="5">
    <source>
        <dbReference type="SAM" id="Phobius"/>
    </source>
</evidence>
<dbReference type="InterPro" id="IPR014205">
    <property type="entry name" value="Spore_YtaF"/>
</dbReference>
<feature type="transmembrane region" description="Helical" evidence="5">
    <location>
        <begin position="138"/>
        <end position="157"/>
    </location>
</feature>
<sequence>MTFTIILLAVSLSTDALGVGTVYGLRRIRIPLGSKLFICFFSIIYSAVAQALGKTLSSVLSKDLSNFIGVGILFFMGIWIILQSIMGSNESPRKKELVRTGTLLEIAIKSLGITIQIIRNPIEVDFDKSGTIDLRESILLGFALSLDAIGVGIGSSLAGCQSILIPFAVGFFQLIFLYIGLFIGNRITSYGRINKKIISIIPGILLIALGISRLI</sequence>
<evidence type="ECO:0000256" key="3">
    <source>
        <dbReference type="ARBA" id="ARBA00022989"/>
    </source>
</evidence>
<dbReference type="Pfam" id="PF02659">
    <property type="entry name" value="Mntp"/>
    <property type="match status" value="1"/>
</dbReference>